<comment type="function">
    <text evidence="1">Alpha-L-fucosidase is responsible for hydrolyzing the alpha-1,6-linked fucose joined to the reducing-end N-acetylglucosamine of the carbohydrate moieties of glycoproteins.</text>
</comment>
<protein>
    <recommendedName>
        <fullName evidence="3">alpha-L-fucosidase</fullName>
        <ecNumber evidence="3">3.2.1.51</ecNumber>
    </recommendedName>
</protein>
<dbReference type="GO" id="GO:0004560">
    <property type="term" value="F:alpha-L-fucosidase activity"/>
    <property type="evidence" value="ECO:0007669"/>
    <property type="project" value="InterPro"/>
</dbReference>
<sequence length="463" mass="54097">MKNYKKLLGCCLISTTFCFNVYSQQVEGFVHQQSEEAGYVWPDDRLVLDKLEKWQDQKFGVLFHWGLYSVPGIVESWSICSEDVDWISRKNGMPYDEYKKWYFGLKDQLNPVHFNPEQWADVMQDAGIKYMIFTTKHHDGFCTFDSKYTDFSIAHGAFKNNPRKNVAYHVFDAFRKKGFMIGCYFSKPDWHCEWFWNPYFATPQRGINYKKERHPDWWQNYQTYTENQLDELMSEYGSFDILWLDGGWITGEDIHLDRILSKARKKHPGLISVDRSIRGKNENYQTPERGIPETQLNYPWESCITLSNDWGWTPNAPFKSSQKIINILIEITAKGGCLLLGVGPTPDGIIEDEVTKRLHEIGQWLKINGKAIYATRTTPIYNNGNIWFTADKDGKTLYAIYALPEGEELPETIEWTGNIPNGKMTLLQGNKNIKYTKDKEKTKVFLPRNLKNEPIVLRFKVKK</sequence>
<feature type="site" description="May be important for catalysis" evidence="7">
    <location>
        <position position="303"/>
    </location>
</feature>
<dbReference type="PRINTS" id="PR00741">
    <property type="entry name" value="GLHYDRLASE29"/>
</dbReference>
<dbReference type="GO" id="GO:0016139">
    <property type="term" value="P:glycoside catabolic process"/>
    <property type="evidence" value="ECO:0007669"/>
    <property type="project" value="TreeGrafter"/>
</dbReference>
<dbReference type="Pfam" id="PF01120">
    <property type="entry name" value="Alpha_L_fucos"/>
    <property type="match status" value="1"/>
</dbReference>
<dbReference type="EMBL" id="WCZM01000012">
    <property type="protein sequence ID" value="KAB3571549.1"/>
    <property type="molecule type" value="Genomic_DNA"/>
</dbReference>
<evidence type="ECO:0000256" key="4">
    <source>
        <dbReference type="ARBA" id="ARBA00022729"/>
    </source>
</evidence>
<comment type="caution">
    <text evidence="9">The sequence shown here is derived from an EMBL/GenBank/DDBJ whole genome shotgun (WGS) entry which is preliminary data.</text>
</comment>
<dbReference type="AlphaFoldDB" id="A0A412NXB2"/>
<dbReference type="Proteomes" id="UP000433382">
    <property type="component" value="Unassembled WGS sequence"/>
</dbReference>
<evidence type="ECO:0000259" key="8">
    <source>
        <dbReference type="Pfam" id="PF01120"/>
    </source>
</evidence>
<evidence type="ECO:0000256" key="3">
    <source>
        <dbReference type="ARBA" id="ARBA00012662"/>
    </source>
</evidence>
<dbReference type="EC" id="3.2.1.51" evidence="3"/>
<dbReference type="GO" id="GO:0005764">
    <property type="term" value="C:lysosome"/>
    <property type="evidence" value="ECO:0007669"/>
    <property type="project" value="TreeGrafter"/>
</dbReference>
<comment type="similarity">
    <text evidence="2">Belongs to the glycosyl hydrolase 29 family.</text>
</comment>
<dbReference type="PIRSF" id="PIRSF001092">
    <property type="entry name" value="Alpha-L-fucosidase"/>
    <property type="match status" value="1"/>
</dbReference>
<dbReference type="InterPro" id="IPR016286">
    <property type="entry name" value="FUC_metazoa-typ"/>
</dbReference>
<reference evidence="9 10" key="1">
    <citation type="journal article" date="2019" name="Nat. Med.">
        <title>A library of human gut bacterial isolates paired with longitudinal multiomics data enables mechanistic microbiome research.</title>
        <authorList>
            <person name="Poyet M."/>
            <person name="Groussin M."/>
            <person name="Gibbons S.M."/>
            <person name="Avila-Pacheco J."/>
            <person name="Jiang X."/>
            <person name="Kearney S.M."/>
            <person name="Perrotta A.R."/>
            <person name="Berdy B."/>
            <person name="Zhao S."/>
            <person name="Lieberman T.D."/>
            <person name="Swanson P.K."/>
            <person name="Smith M."/>
            <person name="Roesemann S."/>
            <person name="Alexander J.E."/>
            <person name="Rich S.A."/>
            <person name="Livny J."/>
            <person name="Vlamakis H."/>
            <person name="Clish C."/>
            <person name="Bullock K."/>
            <person name="Deik A."/>
            <person name="Scott J."/>
            <person name="Pierce K.A."/>
            <person name="Xavier R.J."/>
            <person name="Alm E.J."/>
        </authorList>
    </citation>
    <scope>NUCLEOTIDE SEQUENCE [LARGE SCALE GENOMIC DNA]</scope>
    <source>
        <strain evidence="9 10">BIOML-A73</strain>
    </source>
</reference>
<dbReference type="InterPro" id="IPR000933">
    <property type="entry name" value="Glyco_hydro_29"/>
</dbReference>
<keyword evidence="5" id="KW-0378">Hydrolase</keyword>
<accession>A0A412NXB2</accession>
<dbReference type="RefSeq" id="WP_008669507.1">
    <property type="nucleotide sequence ID" value="NZ_JACBPY010000006.1"/>
</dbReference>
<dbReference type="Gene3D" id="3.20.20.80">
    <property type="entry name" value="Glycosidases"/>
    <property type="match status" value="1"/>
</dbReference>
<proteinExistence type="inferred from homology"/>
<organism evidence="9 10">
    <name type="scientific">Phocaeicola vulgatus</name>
    <name type="common">Bacteroides vulgatus</name>
    <dbReference type="NCBI Taxonomy" id="821"/>
    <lineage>
        <taxon>Bacteria</taxon>
        <taxon>Pseudomonadati</taxon>
        <taxon>Bacteroidota</taxon>
        <taxon>Bacteroidia</taxon>
        <taxon>Bacteroidales</taxon>
        <taxon>Bacteroidaceae</taxon>
        <taxon>Phocaeicola</taxon>
    </lineage>
</organism>
<dbReference type="InterPro" id="IPR017853">
    <property type="entry name" value="GH"/>
</dbReference>
<dbReference type="GO" id="GO:0006004">
    <property type="term" value="P:fucose metabolic process"/>
    <property type="evidence" value="ECO:0007669"/>
    <property type="project" value="InterPro"/>
</dbReference>
<dbReference type="SUPFAM" id="SSF51445">
    <property type="entry name" value="(Trans)glycosidases"/>
    <property type="match status" value="1"/>
</dbReference>
<evidence type="ECO:0000313" key="9">
    <source>
        <dbReference type="EMBL" id="KAB3571549.1"/>
    </source>
</evidence>
<dbReference type="InterPro" id="IPR057739">
    <property type="entry name" value="Glyco_hydro_29_N"/>
</dbReference>
<dbReference type="SMART" id="SM00812">
    <property type="entry name" value="Alpha_L_fucos"/>
    <property type="match status" value="1"/>
</dbReference>
<evidence type="ECO:0000256" key="5">
    <source>
        <dbReference type="ARBA" id="ARBA00022801"/>
    </source>
</evidence>
<evidence type="ECO:0000313" key="10">
    <source>
        <dbReference type="Proteomes" id="UP000433382"/>
    </source>
</evidence>
<evidence type="ECO:0000256" key="1">
    <source>
        <dbReference type="ARBA" id="ARBA00004071"/>
    </source>
</evidence>
<evidence type="ECO:0000256" key="2">
    <source>
        <dbReference type="ARBA" id="ARBA00007951"/>
    </source>
</evidence>
<keyword evidence="6" id="KW-0326">Glycosidase</keyword>
<gene>
    <name evidence="9" type="ORF">GAY01_09845</name>
</gene>
<feature type="domain" description="Glycoside hydrolase family 29 N-terminal" evidence="8">
    <location>
        <begin position="32"/>
        <end position="370"/>
    </location>
</feature>
<dbReference type="PANTHER" id="PTHR10030:SF37">
    <property type="entry name" value="ALPHA-L-FUCOSIDASE-RELATED"/>
    <property type="match status" value="1"/>
</dbReference>
<name>A0A412NXB2_PHOVU</name>
<evidence type="ECO:0000256" key="7">
    <source>
        <dbReference type="PIRSR" id="PIRSR001092-1"/>
    </source>
</evidence>
<evidence type="ECO:0000256" key="6">
    <source>
        <dbReference type="ARBA" id="ARBA00023295"/>
    </source>
</evidence>
<dbReference type="PANTHER" id="PTHR10030">
    <property type="entry name" value="ALPHA-L-FUCOSIDASE"/>
    <property type="match status" value="1"/>
</dbReference>
<keyword evidence="4" id="KW-0732">Signal</keyword>